<name>A0AAU0ULR8_9FIRM</name>
<dbReference type="InterPro" id="IPR006638">
    <property type="entry name" value="Elp3/MiaA/NifB-like_rSAM"/>
</dbReference>
<dbReference type="InterPro" id="IPR023404">
    <property type="entry name" value="rSAM_horseshoe"/>
</dbReference>
<dbReference type="SMART" id="SM00729">
    <property type="entry name" value="Elp3"/>
    <property type="match status" value="1"/>
</dbReference>
<proteinExistence type="predicted"/>
<dbReference type="InterPro" id="IPR023862">
    <property type="entry name" value="CHP03960_rSAM"/>
</dbReference>
<feature type="domain" description="Radical SAM core" evidence="1">
    <location>
        <begin position="255"/>
        <end position="493"/>
    </location>
</feature>
<dbReference type="GO" id="GO:0003824">
    <property type="term" value="F:catalytic activity"/>
    <property type="evidence" value="ECO:0007669"/>
    <property type="project" value="InterPro"/>
</dbReference>
<dbReference type="InterPro" id="IPR007197">
    <property type="entry name" value="rSAM"/>
</dbReference>
<accession>A0AAU0ULR8</accession>
<dbReference type="PANTHER" id="PTHR42731:SF1">
    <property type="entry name" value="RADICAL SAM DOMAIN PROTEIN"/>
    <property type="match status" value="1"/>
</dbReference>
<gene>
    <name evidence="2" type="ORF">MFMK1_001043</name>
</gene>
<dbReference type="Gene3D" id="3.80.30.20">
    <property type="entry name" value="tm_1862 like domain"/>
    <property type="match status" value="1"/>
</dbReference>
<dbReference type="InterPro" id="IPR058240">
    <property type="entry name" value="rSAM_sf"/>
</dbReference>
<dbReference type="PANTHER" id="PTHR42731">
    <property type="entry name" value="SLL1084 PROTEIN"/>
    <property type="match status" value="1"/>
</dbReference>
<dbReference type="SFLD" id="SFLDG01082">
    <property type="entry name" value="B12-binding_domain_containing"/>
    <property type="match status" value="1"/>
</dbReference>
<dbReference type="SFLD" id="SFLDS00029">
    <property type="entry name" value="Radical_SAM"/>
    <property type="match status" value="1"/>
</dbReference>
<dbReference type="RefSeq" id="WP_366924093.1">
    <property type="nucleotide sequence ID" value="NZ_CP121694.1"/>
</dbReference>
<protein>
    <submittedName>
        <fullName evidence="2">TIGR03960 family B12-binding radical SAM protein</fullName>
    </submittedName>
</protein>
<organism evidence="2 3">
    <name type="scientific">Metallumcola ferriviriculae</name>
    <dbReference type="NCBI Taxonomy" id="3039180"/>
    <lineage>
        <taxon>Bacteria</taxon>
        <taxon>Bacillati</taxon>
        <taxon>Bacillota</taxon>
        <taxon>Clostridia</taxon>
        <taxon>Neomoorellales</taxon>
        <taxon>Desulfitibacteraceae</taxon>
        <taxon>Metallumcola</taxon>
    </lineage>
</organism>
<keyword evidence="3" id="KW-1185">Reference proteome</keyword>
<evidence type="ECO:0000259" key="1">
    <source>
        <dbReference type="PROSITE" id="PS51918"/>
    </source>
</evidence>
<dbReference type="CDD" id="cd01335">
    <property type="entry name" value="Radical_SAM"/>
    <property type="match status" value="1"/>
</dbReference>
<dbReference type="Pfam" id="PF04055">
    <property type="entry name" value="Radical_SAM"/>
    <property type="match status" value="1"/>
</dbReference>
<dbReference type="Pfam" id="PF19864">
    <property type="entry name" value="Radical_SAM_N2"/>
    <property type="match status" value="1"/>
</dbReference>
<dbReference type="PROSITE" id="PS51918">
    <property type="entry name" value="RADICAL_SAM"/>
    <property type="match status" value="1"/>
</dbReference>
<dbReference type="EMBL" id="CP121694">
    <property type="protein sequence ID" value="WRO21240.1"/>
    <property type="molecule type" value="Genomic_DNA"/>
</dbReference>
<dbReference type="InterPro" id="IPR045784">
    <property type="entry name" value="Radical_SAM_N2"/>
</dbReference>
<dbReference type="Proteomes" id="UP001329915">
    <property type="component" value="Chromosome"/>
</dbReference>
<reference evidence="2 3" key="1">
    <citation type="submission" date="2023-04" db="EMBL/GenBank/DDBJ databases">
        <authorList>
            <person name="Hsu D."/>
        </authorList>
    </citation>
    <scope>NUCLEOTIDE SEQUENCE [LARGE SCALE GENOMIC DNA]</scope>
    <source>
        <strain evidence="2 3">MK1</strain>
    </source>
</reference>
<dbReference type="KEGG" id="dbc:MFMK1_001043"/>
<dbReference type="AlphaFoldDB" id="A0AAU0ULR8"/>
<evidence type="ECO:0000313" key="2">
    <source>
        <dbReference type="EMBL" id="WRO21240.1"/>
    </source>
</evidence>
<evidence type="ECO:0000313" key="3">
    <source>
        <dbReference type="Proteomes" id="UP001329915"/>
    </source>
</evidence>
<dbReference type="GO" id="GO:0051536">
    <property type="term" value="F:iron-sulfur cluster binding"/>
    <property type="evidence" value="ECO:0007669"/>
    <property type="project" value="InterPro"/>
</dbReference>
<dbReference type="SUPFAM" id="SSF102114">
    <property type="entry name" value="Radical SAM enzymes"/>
    <property type="match status" value="1"/>
</dbReference>
<sequence length="622" mass="71056">MRQYIQEKILPHVLKPTRYLGNEWNVVKKEWEEAKVTMAFAFPDVYEIGMSHLGLHILYGLVNNRSEFLMERVFAPWVDMEEQLRRHKIPLFTLESYRALGDFHVLGFTLQYEMSYTNILNMLDLAGIPLKSADRQEGPLVIGGGPCALNPEPLAPFFDCFLLGDSEEMLLQLLEITARHLNEDGKFDREALLGELSLVSGIYVPGFYQLRYKPDGTIGSVDPAKEEVPPRVQRRIVQNLDEAYFPTKPLVPYMEIVHDRMMLEVMRGCTRGCRFCQAGMVYRPVRERKKDTLLKQAEELVQNTGHEEISLTSLSTADYSCVQPLTKELLNRYQDGGINVALPSLRVDAFSVDLAAEIQRVRKSGLTFAPEAGSQRMRNVINKNVTEEDLLGAVTAAFRAGWTNIKLYFMLGLPGETNDDLAAIADLAKKVLDIGRQELMAQRGRPNITVSVSSFVPKGHTPFQFEGQNPVEELRAKQQFLRGQLKGRGLKFKWHEAKLSFLEAVFARGGRKLAPVLENAWKSGCRFDSWDEHFDYAKWQTAFENAAIDPEFYANRPFDYQEVLPWDHLDAGVSKAYLIREHKRAMEEALTHDCRWDECTGCSICDRFQVENRLWGDEINVD</sequence>
<dbReference type="NCBIfam" id="TIGR03960">
    <property type="entry name" value="rSAM_fuse_unch"/>
    <property type="match status" value="1"/>
</dbReference>